<feature type="compositionally biased region" description="Low complexity" evidence="1">
    <location>
        <begin position="73"/>
        <end position="83"/>
    </location>
</feature>
<feature type="region of interest" description="Disordered" evidence="1">
    <location>
        <begin position="16"/>
        <end position="83"/>
    </location>
</feature>
<reference evidence="2 3" key="1">
    <citation type="journal article" date="2019" name="Emerg. Microbes Infect.">
        <title>Comprehensive subspecies identification of 175 nontuberculous mycobacteria species based on 7547 genomic profiles.</title>
        <authorList>
            <person name="Matsumoto Y."/>
            <person name="Kinjo T."/>
            <person name="Motooka D."/>
            <person name="Nabeya D."/>
            <person name="Jung N."/>
            <person name="Uechi K."/>
            <person name="Horii T."/>
            <person name="Iida T."/>
            <person name="Fujita J."/>
            <person name="Nakamura S."/>
        </authorList>
    </citation>
    <scope>NUCLEOTIDE SEQUENCE [LARGE SCALE GENOMIC DNA]</scope>
    <source>
        <strain evidence="2 3">JCM 13574</strain>
    </source>
</reference>
<dbReference type="AlphaFoldDB" id="A0A7I7XD75"/>
<evidence type="ECO:0000313" key="3">
    <source>
        <dbReference type="Proteomes" id="UP000466517"/>
    </source>
</evidence>
<dbReference type="Proteomes" id="UP000466517">
    <property type="component" value="Chromosome"/>
</dbReference>
<evidence type="ECO:0000256" key="1">
    <source>
        <dbReference type="SAM" id="MobiDB-lite"/>
    </source>
</evidence>
<sequence length="83" mass="8458">MSAAADPACVVLPDATACRADPPSSRGAVADEPDPLSAWATPPPLANAAPTPSVMAPAPSQDDTAKVRRSPRRPFAPAFAPIR</sequence>
<dbReference type="KEGG" id="mmag:MMAD_18610"/>
<keyword evidence="3" id="KW-1185">Reference proteome</keyword>
<organism evidence="2 3">
    <name type="scientific">Mycolicibacterium madagascariense</name>
    <dbReference type="NCBI Taxonomy" id="212765"/>
    <lineage>
        <taxon>Bacteria</taxon>
        <taxon>Bacillati</taxon>
        <taxon>Actinomycetota</taxon>
        <taxon>Actinomycetes</taxon>
        <taxon>Mycobacteriales</taxon>
        <taxon>Mycobacteriaceae</taxon>
        <taxon>Mycolicibacterium</taxon>
    </lineage>
</organism>
<dbReference type="RefSeq" id="WP_163735604.1">
    <property type="nucleotide sequence ID" value="NZ_AP022610.1"/>
</dbReference>
<proteinExistence type="predicted"/>
<accession>A0A7I7XD75</accession>
<dbReference type="EMBL" id="AP022610">
    <property type="protein sequence ID" value="BBZ27566.1"/>
    <property type="molecule type" value="Genomic_DNA"/>
</dbReference>
<name>A0A7I7XD75_9MYCO</name>
<gene>
    <name evidence="2" type="ORF">MMAD_18610</name>
</gene>
<protein>
    <submittedName>
        <fullName evidence="2">Uncharacterized protein</fullName>
    </submittedName>
</protein>
<evidence type="ECO:0000313" key="2">
    <source>
        <dbReference type="EMBL" id="BBZ27566.1"/>
    </source>
</evidence>